<comment type="caution">
    <text evidence="1">The sequence shown here is derived from an EMBL/GenBank/DDBJ whole genome shotgun (WGS) entry which is preliminary data.</text>
</comment>
<dbReference type="Proteomes" id="UP000004277">
    <property type="component" value="Unassembled WGS sequence"/>
</dbReference>
<dbReference type="EC" id="3.5.4.3" evidence="1"/>
<name>A0ACD3SPU5_9BURK</name>
<accession>A0ACD3SPU5</accession>
<dbReference type="EMBL" id="AKCV02000015">
    <property type="protein sequence ID" value="TMS58172.1"/>
    <property type="molecule type" value="Genomic_DNA"/>
</dbReference>
<organism evidence="1 2">
    <name type="scientific">Imbroritus primus</name>
    <dbReference type="NCBI Taxonomy" id="3058603"/>
    <lineage>
        <taxon>Bacteria</taxon>
        <taxon>Pseudomonadati</taxon>
        <taxon>Pseudomonadota</taxon>
        <taxon>Betaproteobacteria</taxon>
        <taxon>Burkholderiales</taxon>
        <taxon>Burkholderiaceae</taxon>
        <taxon>Imbroritus</taxon>
    </lineage>
</organism>
<keyword evidence="2" id="KW-1185">Reference proteome</keyword>
<evidence type="ECO:0000313" key="2">
    <source>
        <dbReference type="Proteomes" id="UP000004277"/>
    </source>
</evidence>
<reference evidence="1" key="1">
    <citation type="submission" date="2019-05" db="EMBL/GenBank/DDBJ databases">
        <title>Revised genome assembly of Burkholderiaceae (previously Ralstonia) sp. PBA.</title>
        <authorList>
            <person name="Gan H.M."/>
        </authorList>
    </citation>
    <scope>NUCLEOTIDE SEQUENCE</scope>
    <source>
        <strain evidence="1">PBA</strain>
    </source>
</reference>
<evidence type="ECO:0000313" key="1">
    <source>
        <dbReference type="EMBL" id="TMS58172.1"/>
    </source>
</evidence>
<gene>
    <name evidence="1" type="primary">guaD</name>
    <name evidence="1" type="ORF">MW7_005280</name>
</gene>
<keyword evidence="1" id="KW-0378">Hydrolase</keyword>
<sequence>MTIPPFPSRASSGMHAYRGRVLHFLGDPQFDPQAHACWDDGLLIVADGKVVNAGDATQLLRTLPPGTTVTDYRGKWIVPGFIDTHVHYPQTDIIASPSPGLLHWLDTYTFPEEQRFADGNHATGVASFFLDTLLRHGTTTAMVWSTVHKVSAEALFTEAARRDMRLITGKVLMDRNCPDALRDTAESGARDSADLIATWHGTQRLAYALTLRFAPTSSDAQLVACGELAQQHPDVFIQTHVAENHDEVRWVAELFPDARSYLDVYDRAGLLRKRAVYGHAIHLDDGDRQRLAESGAAVAHCPTSNLFLGSGLYDFHASDAHRIALTLATDVGGGNSFSMLGVMNEAHKVARLGGYHLSALRMFYLATRGAAEALGWADRIGSFAPGCEADFIVLDPHCTPLLVRRSAHCQTLEEHLFALALLGDERAVHATYLQGMRVHQA</sequence>
<protein>
    <submittedName>
        <fullName evidence="1">Guanine deaminase</fullName>
        <ecNumber evidence="1">3.5.4.3</ecNumber>
    </submittedName>
</protein>
<proteinExistence type="predicted"/>